<protein>
    <submittedName>
        <fullName evidence="2">Flp family type IVb pilin</fullName>
    </submittedName>
</protein>
<sequence>MSARTRRALRAIGDRGASAVEYGLMVAAVAGVIAVLVFGFGTWLDNVFTKTGDCLAAQQDAGAGFPTCPERAPGR</sequence>
<evidence type="ECO:0000313" key="2">
    <source>
        <dbReference type="EMBL" id="MFI7589483.1"/>
    </source>
</evidence>
<keyword evidence="1" id="KW-0472">Membrane</keyword>
<dbReference type="EMBL" id="JBITLV010000007">
    <property type="protein sequence ID" value="MFI7589483.1"/>
    <property type="molecule type" value="Genomic_DNA"/>
</dbReference>
<dbReference type="Proteomes" id="UP001612915">
    <property type="component" value="Unassembled WGS sequence"/>
</dbReference>
<keyword evidence="1" id="KW-0812">Transmembrane</keyword>
<gene>
    <name evidence="2" type="ORF">ACIB24_20655</name>
</gene>
<keyword evidence="3" id="KW-1185">Reference proteome</keyword>
<evidence type="ECO:0000313" key="3">
    <source>
        <dbReference type="Proteomes" id="UP001612915"/>
    </source>
</evidence>
<comment type="caution">
    <text evidence="2">The sequence shown here is derived from an EMBL/GenBank/DDBJ whole genome shotgun (WGS) entry which is preliminary data.</text>
</comment>
<reference evidence="2 3" key="1">
    <citation type="submission" date="2024-10" db="EMBL/GenBank/DDBJ databases">
        <title>The Natural Products Discovery Center: Release of the First 8490 Sequenced Strains for Exploring Actinobacteria Biosynthetic Diversity.</title>
        <authorList>
            <person name="Kalkreuter E."/>
            <person name="Kautsar S.A."/>
            <person name="Yang D."/>
            <person name="Bader C.D."/>
            <person name="Teijaro C.N."/>
            <person name="Fluegel L."/>
            <person name="Davis C.M."/>
            <person name="Simpson J.R."/>
            <person name="Lauterbach L."/>
            <person name="Steele A.D."/>
            <person name="Gui C."/>
            <person name="Meng S."/>
            <person name="Li G."/>
            <person name="Viehrig K."/>
            <person name="Ye F."/>
            <person name="Su P."/>
            <person name="Kiefer A.F."/>
            <person name="Nichols A."/>
            <person name="Cepeda A.J."/>
            <person name="Yan W."/>
            <person name="Fan B."/>
            <person name="Jiang Y."/>
            <person name="Adhikari A."/>
            <person name="Zheng C.-J."/>
            <person name="Schuster L."/>
            <person name="Cowan T.M."/>
            <person name="Smanski M.J."/>
            <person name="Chevrette M.G."/>
            <person name="De Carvalho L.P.S."/>
            <person name="Shen B."/>
        </authorList>
    </citation>
    <scope>NUCLEOTIDE SEQUENCE [LARGE SCALE GENOMIC DNA]</scope>
    <source>
        <strain evidence="2 3">NPDC049639</strain>
    </source>
</reference>
<evidence type="ECO:0000256" key="1">
    <source>
        <dbReference type="SAM" id="Phobius"/>
    </source>
</evidence>
<feature type="transmembrane region" description="Helical" evidence="1">
    <location>
        <begin position="20"/>
        <end position="43"/>
    </location>
</feature>
<accession>A0ABW8ASW1</accession>
<keyword evidence="1" id="KW-1133">Transmembrane helix</keyword>
<name>A0ABW8ASW1_9ACTN</name>
<proteinExistence type="predicted"/>
<dbReference type="RefSeq" id="WP_398284070.1">
    <property type="nucleotide sequence ID" value="NZ_JBITLV010000007.1"/>
</dbReference>
<organism evidence="2 3">
    <name type="scientific">Spongisporangium articulatum</name>
    <dbReference type="NCBI Taxonomy" id="3362603"/>
    <lineage>
        <taxon>Bacteria</taxon>
        <taxon>Bacillati</taxon>
        <taxon>Actinomycetota</taxon>
        <taxon>Actinomycetes</taxon>
        <taxon>Kineosporiales</taxon>
        <taxon>Kineosporiaceae</taxon>
        <taxon>Spongisporangium</taxon>
    </lineage>
</organism>